<accession>A0A0C3PV67</accession>
<dbReference type="OrthoDB" id="439046at2759"/>
<dbReference type="InParanoid" id="A0A0C3PV67"/>
<dbReference type="AlphaFoldDB" id="A0A0C3PV67"/>
<proteinExistence type="predicted"/>
<protein>
    <recommendedName>
        <fullName evidence="1">Fido domain-containing protein</fullName>
    </recommendedName>
</protein>
<dbReference type="Gene3D" id="1.10.3290.10">
    <property type="entry name" value="Fido-like domain"/>
    <property type="match status" value="1"/>
</dbReference>
<dbReference type="SUPFAM" id="SSF140931">
    <property type="entry name" value="Fic-like"/>
    <property type="match status" value="1"/>
</dbReference>
<dbReference type="STRING" id="870435.A0A0C3PV67"/>
<dbReference type="InterPro" id="IPR003812">
    <property type="entry name" value="Fido"/>
</dbReference>
<gene>
    <name evidence="2" type="ORF">M404DRAFT_992744</name>
</gene>
<name>A0A0C3PV67_PISTI</name>
<feature type="domain" description="Fido" evidence="1">
    <location>
        <begin position="1"/>
        <end position="56"/>
    </location>
</feature>
<reference evidence="2 3" key="1">
    <citation type="submission" date="2014-04" db="EMBL/GenBank/DDBJ databases">
        <authorList>
            <consortium name="DOE Joint Genome Institute"/>
            <person name="Kuo A."/>
            <person name="Kohler A."/>
            <person name="Costa M.D."/>
            <person name="Nagy L.G."/>
            <person name="Floudas D."/>
            <person name="Copeland A."/>
            <person name="Barry K.W."/>
            <person name="Cichocki N."/>
            <person name="Veneault-Fourrey C."/>
            <person name="LaButti K."/>
            <person name="Lindquist E.A."/>
            <person name="Lipzen A."/>
            <person name="Lundell T."/>
            <person name="Morin E."/>
            <person name="Murat C."/>
            <person name="Sun H."/>
            <person name="Tunlid A."/>
            <person name="Henrissat B."/>
            <person name="Grigoriev I.V."/>
            <person name="Hibbett D.S."/>
            <person name="Martin F."/>
            <person name="Nordberg H.P."/>
            <person name="Cantor M.N."/>
            <person name="Hua S.X."/>
        </authorList>
    </citation>
    <scope>NUCLEOTIDE SEQUENCE [LARGE SCALE GENOMIC DNA]</scope>
    <source>
        <strain evidence="2 3">Marx 270</strain>
    </source>
</reference>
<evidence type="ECO:0000313" key="2">
    <source>
        <dbReference type="EMBL" id="KIO13166.1"/>
    </source>
</evidence>
<organism evidence="2 3">
    <name type="scientific">Pisolithus tinctorius Marx 270</name>
    <dbReference type="NCBI Taxonomy" id="870435"/>
    <lineage>
        <taxon>Eukaryota</taxon>
        <taxon>Fungi</taxon>
        <taxon>Dikarya</taxon>
        <taxon>Basidiomycota</taxon>
        <taxon>Agaricomycotina</taxon>
        <taxon>Agaricomycetes</taxon>
        <taxon>Agaricomycetidae</taxon>
        <taxon>Boletales</taxon>
        <taxon>Sclerodermatineae</taxon>
        <taxon>Pisolithaceae</taxon>
        <taxon>Pisolithus</taxon>
    </lineage>
</organism>
<dbReference type="Proteomes" id="UP000054217">
    <property type="component" value="Unassembled WGS sequence"/>
</dbReference>
<dbReference type="HOGENOM" id="CLU_3015154_0_0_1"/>
<evidence type="ECO:0000259" key="1">
    <source>
        <dbReference type="PROSITE" id="PS51459"/>
    </source>
</evidence>
<dbReference type="EMBL" id="KN831946">
    <property type="protein sequence ID" value="KIO13166.1"/>
    <property type="molecule type" value="Genomic_DNA"/>
</dbReference>
<dbReference type="Pfam" id="PF02661">
    <property type="entry name" value="Fic"/>
    <property type="match status" value="1"/>
</dbReference>
<evidence type="ECO:0000313" key="3">
    <source>
        <dbReference type="Proteomes" id="UP000054217"/>
    </source>
</evidence>
<keyword evidence="3" id="KW-1185">Reference proteome</keyword>
<dbReference type="PROSITE" id="PS51459">
    <property type="entry name" value="FIDO"/>
    <property type="match status" value="1"/>
</dbReference>
<reference evidence="3" key="2">
    <citation type="submission" date="2015-01" db="EMBL/GenBank/DDBJ databases">
        <title>Evolutionary Origins and Diversification of the Mycorrhizal Mutualists.</title>
        <authorList>
            <consortium name="DOE Joint Genome Institute"/>
            <consortium name="Mycorrhizal Genomics Consortium"/>
            <person name="Kohler A."/>
            <person name="Kuo A."/>
            <person name="Nagy L.G."/>
            <person name="Floudas D."/>
            <person name="Copeland A."/>
            <person name="Barry K.W."/>
            <person name="Cichocki N."/>
            <person name="Veneault-Fourrey C."/>
            <person name="LaButti K."/>
            <person name="Lindquist E.A."/>
            <person name="Lipzen A."/>
            <person name="Lundell T."/>
            <person name="Morin E."/>
            <person name="Murat C."/>
            <person name="Riley R."/>
            <person name="Ohm R."/>
            <person name="Sun H."/>
            <person name="Tunlid A."/>
            <person name="Henrissat B."/>
            <person name="Grigoriev I.V."/>
            <person name="Hibbett D.S."/>
            <person name="Martin F."/>
        </authorList>
    </citation>
    <scope>NUCLEOTIDE SEQUENCE [LARGE SCALE GENOMIC DNA]</scope>
    <source>
        <strain evidence="3">Marx 270</strain>
    </source>
</reference>
<dbReference type="InterPro" id="IPR036597">
    <property type="entry name" value="Fido-like_dom_sf"/>
</dbReference>
<sequence>MDRKVEKPVSNCDLVFVRCHPFEDGNGRLARLLASIPLMEDGYSPMFISLGQRAAY</sequence>